<evidence type="ECO:0000313" key="3">
    <source>
        <dbReference type="EMBL" id="QHN33825.1"/>
    </source>
</evidence>
<dbReference type="PANTHER" id="PTHR23088">
    <property type="entry name" value="NITRILASE-RELATED"/>
    <property type="match status" value="1"/>
</dbReference>
<evidence type="ECO:0000259" key="2">
    <source>
        <dbReference type="PROSITE" id="PS50263"/>
    </source>
</evidence>
<dbReference type="PANTHER" id="PTHR23088:SF27">
    <property type="entry name" value="DEAMINATED GLUTATHIONE AMIDASE"/>
    <property type="match status" value="1"/>
</dbReference>
<dbReference type="EMBL" id="CP045809">
    <property type="protein sequence ID" value="QHN33825.1"/>
    <property type="molecule type" value="Genomic_DNA"/>
</dbReference>
<reference evidence="3" key="1">
    <citation type="journal article" date="2021" name="Nat. Microbiol.">
        <title>Cocultivation of an ultrasmall environmental parasitic bacterium with lytic ability against bacteria associated with wastewater foams.</title>
        <authorList>
            <person name="Batinovic S."/>
            <person name="Rose J.J.A."/>
            <person name="Ratcliffe J."/>
            <person name="Seviour R.J."/>
            <person name="Petrovski S."/>
        </authorList>
    </citation>
    <scope>NUCLEOTIDE SEQUENCE</scope>
    <source>
        <strain evidence="3">CON9</strain>
    </source>
</reference>
<dbReference type="InterPro" id="IPR003010">
    <property type="entry name" value="C-N_Hydrolase"/>
</dbReference>
<comment type="similarity">
    <text evidence="1">Belongs to the carbon-nitrogen hydrolase superfamily. NIT1/NIT2 family.</text>
</comment>
<keyword evidence="4" id="KW-1185">Reference proteome</keyword>
<gene>
    <name evidence="3" type="ORF">GII31_01815</name>
</gene>
<organism evidence="3 4">
    <name type="scientific">Gordonia pseudamarae</name>
    <dbReference type="NCBI Taxonomy" id="2831662"/>
    <lineage>
        <taxon>Bacteria</taxon>
        <taxon>Bacillati</taxon>
        <taxon>Actinomycetota</taxon>
        <taxon>Actinomycetes</taxon>
        <taxon>Mycobacteriales</taxon>
        <taxon>Gordoniaceae</taxon>
        <taxon>Gordonia</taxon>
    </lineage>
</organism>
<dbReference type="Pfam" id="PF00795">
    <property type="entry name" value="CN_hydrolase"/>
    <property type="match status" value="2"/>
</dbReference>
<dbReference type="InterPro" id="IPR036526">
    <property type="entry name" value="C-N_Hydrolase_sf"/>
</dbReference>
<keyword evidence="3" id="KW-0378">Hydrolase</keyword>
<protein>
    <submittedName>
        <fullName evidence="3">Hydrolase</fullName>
    </submittedName>
</protein>
<dbReference type="Proteomes" id="UP001059836">
    <property type="component" value="Chromosome"/>
</dbReference>
<feature type="domain" description="CN hydrolase" evidence="2">
    <location>
        <begin position="1"/>
        <end position="289"/>
    </location>
</feature>
<dbReference type="PROSITE" id="PS01227">
    <property type="entry name" value="UPF0012"/>
    <property type="match status" value="1"/>
</dbReference>
<proteinExistence type="inferred from homology"/>
<dbReference type="CDD" id="cd07581">
    <property type="entry name" value="nitrilase_3"/>
    <property type="match status" value="1"/>
</dbReference>
<dbReference type="Gene3D" id="3.60.110.10">
    <property type="entry name" value="Carbon-nitrogen hydrolase"/>
    <property type="match status" value="1"/>
</dbReference>
<dbReference type="PROSITE" id="PS50263">
    <property type="entry name" value="CN_HYDROLASE"/>
    <property type="match status" value="1"/>
</dbReference>
<dbReference type="GO" id="GO:0016787">
    <property type="term" value="F:hydrolase activity"/>
    <property type="evidence" value="ECO:0007669"/>
    <property type="project" value="UniProtKB-KW"/>
</dbReference>
<evidence type="ECO:0000256" key="1">
    <source>
        <dbReference type="ARBA" id="ARBA00010613"/>
    </source>
</evidence>
<sequence>MRLAMAQISSGTDPAENLELVVSATERAAADGADLVVFPEATMCRFGVKLGPIAEPLDGPWADAVAGIAAQCGVSVVAGMFTPALSPVASLAPALSPVASLAPALSPVASLAPALSPVASLAPELSPRERVRNTLLVVTPDGRRAGYDKIHLYDAFGFAESRTVEAGSEPVIVTVADCRVGLATCYDIRFPRLFTALARAGADLIVVPTSWGAGPGKLRQWQTLATARALDATAFVAAVGQAEPSDPAVAESGAPTGIGHSQITDPFGSVVVAYDSEPRIEVHTVDPTVVGKARTALAVLENERDIAEPRLML</sequence>
<accession>A0ABX6ID56</accession>
<dbReference type="InterPro" id="IPR001110">
    <property type="entry name" value="UPF0012_CS"/>
</dbReference>
<evidence type="ECO:0000313" key="4">
    <source>
        <dbReference type="Proteomes" id="UP001059836"/>
    </source>
</evidence>
<name>A0ABX6ID56_9ACTN</name>
<dbReference type="SUPFAM" id="SSF56317">
    <property type="entry name" value="Carbon-nitrogen hydrolase"/>
    <property type="match status" value="1"/>
</dbReference>
<dbReference type="RefSeq" id="WP_213246262.1">
    <property type="nucleotide sequence ID" value="NZ_CP045806.1"/>
</dbReference>